<organism evidence="1 2">
    <name type="scientific">Myotis myotis</name>
    <name type="common">Greater mouse-eared bat</name>
    <name type="synonym">Vespertilio myotis</name>
    <dbReference type="NCBI Taxonomy" id="51298"/>
    <lineage>
        <taxon>Eukaryota</taxon>
        <taxon>Metazoa</taxon>
        <taxon>Chordata</taxon>
        <taxon>Craniata</taxon>
        <taxon>Vertebrata</taxon>
        <taxon>Euteleostomi</taxon>
        <taxon>Mammalia</taxon>
        <taxon>Eutheria</taxon>
        <taxon>Laurasiatheria</taxon>
        <taxon>Chiroptera</taxon>
        <taxon>Yangochiroptera</taxon>
        <taxon>Vespertilionidae</taxon>
        <taxon>Myotis</taxon>
    </lineage>
</organism>
<dbReference type="EMBL" id="JABWUV010000016">
    <property type="protein sequence ID" value="KAF6300555.1"/>
    <property type="molecule type" value="Genomic_DNA"/>
</dbReference>
<protein>
    <submittedName>
        <fullName evidence="1">Uncharacterized protein</fullName>
    </submittedName>
</protein>
<evidence type="ECO:0000313" key="1">
    <source>
        <dbReference type="EMBL" id="KAF6300555.1"/>
    </source>
</evidence>
<name>A0A7J7TJ59_MYOMY</name>
<dbReference type="AlphaFoldDB" id="A0A7J7TJ59"/>
<sequence length="126" mass="14059">METWTDGRQDEEIWGEDSHLLLKERTLEQILPSQPSEGTNTANTLILNFWTPELRDTNFLLFKPPSLAKSVQILLGMSPKARDVARSGIKPATSWCKGQLSPTDWAVIKNSMSSHEQDATSCSRSG</sequence>
<reference evidence="1 2" key="1">
    <citation type="journal article" date="2020" name="Nature">
        <title>Six reference-quality genomes reveal evolution of bat adaptations.</title>
        <authorList>
            <person name="Jebb D."/>
            <person name="Huang Z."/>
            <person name="Pippel M."/>
            <person name="Hughes G.M."/>
            <person name="Lavrichenko K."/>
            <person name="Devanna P."/>
            <person name="Winkler S."/>
            <person name="Jermiin L.S."/>
            <person name="Skirmuntt E.C."/>
            <person name="Katzourakis A."/>
            <person name="Burkitt-Gray L."/>
            <person name="Ray D.A."/>
            <person name="Sullivan K.A.M."/>
            <person name="Roscito J.G."/>
            <person name="Kirilenko B.M."/>
            <person name="Davalos L.M."/>
            <person name="Corthals A.P."/>
            <person name="Power M.L."/>
            <person name="Jones G."/>
            <person name="Ransome R.D."/>
            <person name="Dechmann D.K.N."/>
            <person name="Locatelli A.G."/>
            <person name="Puechmaille S.J."/>
            <person name="Fedrigo O."/>
            <person name="Jarvis E.D."/>
            <person name="Hiller M."/>
            <person name="Vernes S.C."/>
            <person name="Myers E.W."/>
            <person name="Teeling E.C."/>
        </authorList>
    </citation>
    <scope>NUCLEOTIDE SEQUENCE [LARGE SCALE GENOMIC DNA]</scope>
    <source>
        <strain evidence="1">MMyoMyo1</strain>
        <tissue evidence="1">Flight muscle</tissue>
    </source>
</reference>
<proteinExistence type="predicted"/>
<gene>
    <name evidence="1" type="ORF">mMyoMyo1_009036</name>
</gene>
<evidence type="ECO:0000313" key="2">
    <source>
        <dbReference type="Proteomes" id="UP000527355"/>
    </source>
</evidence>
<accession>A0A7J7TJ59</accession>
<comment type="caution">
    <text evidence="1">The sequence shown here is derived from an EMBL/GenBank/DDBJ whole genome shotgun (WGS) entry which is preliminary data.</text>
</comment>
<dbReference type="Proteomes" id="UP000527355">
    <property type="component" value="Unassembled WGS sequence"/>
</dbReference>
<keyword evidence="2" id="KW-1185">Reference proteome</keyword>